<comment type="caution">
    <text evidence="1">The sequence shown here is derived from an EMBL/GenBank/DDBJ whole genome shotgun (WGS) entry which is preliminary data.</text>
</comment>
<dbReference type="Proteomes" id="UP001556367">
    <property type="component" value="Unassembled WGS sequence"/>
</dbReference>
<accession>A0ABR3J8Q0</accession>
<dbReference type="EMBL" id="JASNQZ010000011">
    <property type="protein sequence ID" value="KAL0952068.1"/>
    <property type="molecule type" value="Genomic_DNA"/>
</dbReference>
<sequence length="190" mass="21414">MGCWTRRGDSKGDSGLPVGLRRVGYDADVQRSFYQDAQGHLYQSEEGSMYGHLTRVLAKVPPASKKRRLYISSDTYTSFYWFDKPLPPQPAEETEPLVGSQSQEGTGQIHGSFIANIIYPDITEDDPRLSRRATTFQVPAIKLGFGGSDHKDANGQRNRDILSLKWRQDCEEALMAIMSATEREWYKCSA</sequence>
<gene>
    <name evidence="1" type="ORF">HGRIS_008705</name>
</gene>
<evidence type="ECO:0000313" key="1">
    <source>
        <dbReference type="EMBL" id="KAL0952068.1"/>
    </source>
</evidence>
<organism evidence="1 2">
    <name type="scientific">Hohenbuehelia grisea</name>
    <dbReference type="NCBI Taxonomy" id="104357"/>
    <lineage>
        <taxon>Eukaryota</taxon>
        <taxon>Fungi</taxon>
        <taxon>Dikarya</taxon>
        <taxon>Basidiomycota</taxon>
        <taxon>Agaricomycotina</taxon>
        <taxon>Agaricomycetes</taxon>
        <taxon>Agaricomycetidae</taxon>
        <taxon>Agaricales</taxon>
        <taxon>Pleurotineae</taxon>
        <taxon>Pleurotaceae</taxon>
        <taxon>Hohenbuehelia</taxon>
    </lineage>
</organism>
<proteinExistence type="predicted"/>
<evidence type="ECO:0000313" key="2">
    <source>
        <dbReference type="Proteomes" id="UP001556367"/>
    </source>
</evidence>
<keyword evidence="2" id="KW-1185">Reference proteome</keyword>
<protein>
    <submittedName>
        <fullName evidence="1">Uncharacterized protein</fullName>
    </submittedName>
</protein>
<name>A0ABR3J8Q0_9AGAR</name>
<reference evidence="2" key="1">
    <citation type="submission" date="2024-06" db="EMBL/GenBank/DDBJ databases">
        <title>Multi-omics analyses provide insights into the biosynthesis of the anticancer antibiotic pleurotin in Hohenbuehelia grisea.</title>
        <authorList>
            <person name="Weaver J.A."/>
            <person name="Alberti F."/>
        </authorList>
    </citation>
    <scope>NUCLEOTIDE SEQUENCE [LARGE SCALE GENOMIC DNA]</scope>
    <source>
        <strain evidence="2">T-177</strain>
    </source>
</reference>